<organism evidence="1 2">
    <name type="scientific">Fraxinus pennsylvanica</name>
    <dbReference type="NCBI Taxonomy" id="56036"/>
    <lineage>
        <taxon>Eukaryota</taxon>
        <taxon>Viridiplantae</taxon>
        <taxon>Streptophyta</taxon>
        <taxon>Embryophyta</taxon>
        <taxon>Tracheophyta</taxon>
        <taxon>Spermatophyta</taxon>
        <taxon>Magnoliopsida</taxon>
        <taxon>eudicotyledons</taxon>
        <taxon>Gunneridae</taxon>
        <taxon>Pentapetalae</taxon>
        <taxon>asterids</taxon>
        <taxon>lamiids</taxon>
        <taxon>Lamiales</taxon>
        <taxon>Oleaceae</taxon>
        <taxon>Oleeae</taxon>
        <taxon>Fraxinus</taxon>
    </lineage>
</organism>
<evidence type="ECO:0000313" key="1">
    <source>
        <dbReference type="EMBL" id="CAI9758524.1"/>
    </source>
</evidence>
<sequence>MESNHKHRGFKKAKLVMSFYRAAKAASSSKVKPTPDPFNSFNANGIGEEHTAFILKKQDKVFPQQQKVTFVVPDDSYAKFDGIAADEAVDAKAASYISSVQARFRLQQMQP</sequence>
<keyword evidence="2" id="KW-1185">Reference proteome</keyword>
<name>A0AAD1YX33_9LAMI</name>
<dbReference type="PANTHER" id="PTHR36030">
    <property type="entry name" value="CALMODULIN-BINDING DOMAIN-CONTAINING PROTEIN"/>
    <property type="match status" value="1"/>
</dbReference>
<accession>A0AAD1YX33</accession>
<dbReference type="EMBL" id="OU503038">
    <property type="protein sequence ID" value="CAI9758524.1"/>
    <property type="molecule type" value="Genomic_DNA"/>
</dbReference>
<reference evidence="1" key="1">
    <citation type="submission" date="2023-05" db="EMBL/GenBank/DDBJ databases">
        <authorList>
            <person name="Huff M."/>
        </authorList>
    </citation>
    <scope>NUCLEOTIDE SEQUENCE</scope>
</reference>
<gene>
    <name evidence="1" type="ORF">FPE_LOCUS5954</name>
</gene>
<protein>
    <submittedName>
        <fullName evidence="1">Uncharacterized protein</fullName>
    </submittedName>
</protein>
<proteinExistence type="predicted"/>
<dbReference type="Proteomes" id="UP000834106">
    <property type="component" value="Chromosome 3"/>
</dbReference>
<dbReference type="AlphaFoldDB" id="A0AAD1YX33"/>
<dbReference type="PANTHER" id="PTHR36030:SF1">
    <property type="entry name" value="CALMODULIN-BINDING DOMAIN-CONTAINING PROTEIN"/>
    <property type="match status" value="1"/>
</dbReference>
<evidence type="ECO:0000313" key="2">
    <source>
        <dbReference type="Proteomes" id="UP000834106"/>
    </source>
</evidence>